<comment type="caution">
    <text evidence="8">The sequence shown here is derived from an EMBL/GenBank/DDBJ whole genome shotgun (WGS) entry which is preliminary data.</text>
</comment>
<reference evidence="8 9" key="1">
    <citation type="submission" date="2019-08" db="EMBL/GenBank/DDBJ databases">
        <title>In-depth cultivation of the pig gut microbiome towards novel bacterial diversity and tailored functional studies.</title>
        <authorList>
            <person name="Wylensek D."/>
            <person name="Hitch T.C.A."/>
            <person name="Clavel T."/>
        </authorList>
    </citation>
    <scope>NUCLEOTIDE SEQUENCE [LARGE SCALE GENOMIC DNA]</scope>
    <source>
        <strain evidence="8 9">Bifido-178-WT-2B</strain>
    </source>
</reference>
<keyword evidence="5" id="KW-0472">Membrane</keyword>
<evidence type="ECO:0000259" key="7">
    <source>
        <dbReference type="Pfam" id="PF02608"/>
    </source>
</evidence>
<protein>
    <submittedName>
        <fullName evidence="8">BMP family ABC transporter substrate-binding protein</fullName>
    </submittedName>
</protein>
<feature type="domain" description="ABC transporter substrate-binding protein PnrA-like" evidence="7">
    <location>
        <begin position="47"/>
        <end position="359"/>
    </location>
</feature>
<gene>
    <name evidence="8" type="ORF">FYJ62_08245</name>
</gene>
<evidence type="ECO:0000256" key="1">
    <source>
        <dbReference type="ARBA" id="ARBA00004193"/>
    </source>
</evidence>
<dbReference type="EMBL" id="VUMX01000024">
    <property type="protein sequence ID" value="MST87610.1"/>
    <property type="molecule type" value="Genomic_DNA"/>
</dbReference>
<dbReference type="GO" id="GO:0005886">
    <property type="term" value="C:plasma membrane"/>
    <property type="evidence" value="ECO:0007669"/>
    <property type="project" value="UniProtKB-SubCell"/>
</dbReference>
<keyword evidence="9" id="KW-1185">Reference proteome</keyword>
<evidence type="ECO:0000256" key="4">
    <source>
        <dbReference type="ARBA" id="ARBA00022729"/>
    </source>
</evidence>
<dbReference type="InterPro" id="IPR050957">
    <property type="entry name" value="BMP_lipoprotein"/>
</dbReference>
<comment type="similarity">
    <text evidence="2">Belongs to the BMP lipoprotein family.</text>
</comment>
<keyword evidence="4" id="KW-0732">Signal</keyword>
<evidence type="ECO:0000256" key="6">
    <source>
        <dbReference type="ARBA" id="ARBA00023288"/>
    </source>
</evidence>
<dbReference type="SUPFAM" id="SSF53822">
    <property type="entry name" value="Periplasmic binding protein-like I"/>
    <property type="match status" value="1"/>
</dbReference>
<sequence length="365" mass="38562">MSVSKFNKLATIATAAVSVSVLLTACQGKKSATSTGTKTTKHSIALITDNNAIDDHSFNQAAWTGFKAFGKKHGLKQGKGGYQYFESSSAADFTPNANEAANSGFETIFGVGYQLTSAIKAAAKKNPKKNFVIIDDVITGQKNAASVTFESNQASYLAGIAAAYTTKTNHVGYIGGAKSATLELFEAGFKQGVEAGAKALGKKIKIDDQYIGNFTSTDKAKSIAQSMYASGADIIYHAAGNAGNGVFTEAKDINKNRKASKKVWVIGVDVDQSNLGNYTSKDGKKENFVLTSVLKGLDVAVERIAEKAYQGKFPGGKHFVYTLEGNGVSVTKGNIDSKTWSKVQAARKQILAGKIKVADSVSDLK</sequence>
<comment type="subcellular location">
    <subcellularLocation>
        <location evidence="1">Cell membrane</location>
        <topology evidence="1">Lipid-anchor</topology>
    </subcellularLocation>
</comment>
<keyword evidence="6" id="KW-0449">Lipoprotein</keyword>
<dbReference type="Gene3D" id="3.40.50.2300">
    <property type="match status" value="2"/>
</dbReference>
<organism evidence="8 9">
    <name type="scientific">Lactobacillus porci</name>
    <dbReference type="NCBI Taxonomy" id="2012477"/>
    <lineage>
        <taxon>Bacteria</taxon>
        <taxon>Bacillati</taxon>
        <taxon>Bacillota</taxon>
        <taxon>Bacilli</taxon>
        <taxon>Lactobacillales</taxon>
        <taxon>Lactobacillaceae</taxon>
        <taxon>Lactobacillus</taxon>
    </lineage>
</organism>
<dbReference type="PANTHER" id="PTHR34296">
    <property type="entry name" value="TRANSCRIPTIONAL ACTIVATOR PROTEIN MED"/>
    <property type="match status" value="1"/>
</dbReference>
<dbReference type="RefSeq" id="WP_326832022.1">
    <property type="nucleotide sequence ID" value="NZ_VUMX01000024.1"/>
</dbReference>
<dbReference type="CDD" id="cd06354">
    <property type="entry name" value="PBP1_PrnA-like"/>
    <property type="match status" value="1"/>
</dbReference>
<evidence type="ECO:0000313" key="9">
    <source>
        <dbReference type="Proteomes" id="UP000438120"/>
    </source>
</evidence>
<dbReference type="InterPro" id="IPR003760">
    <property type="entry name" value="PnrA-like"/>
</dbReference>
<evidence type="ECO:0000313" key="8">
    <source>
        <dbReference type="EMBL" id="MST87610.1"/>
    </source>
</evidence>
<dbReference type="Pfam" id="PF02608">
    <property type="entry name" value="Bmp"/>
    <property type="match status" value="1"/>
</dbReference>
<proteinExistence type="inferred from homology"/>
<dbReference type="Proteomes" id="UP000438120">
    <property type="component" value="Unassembled WGS sequence"/>
</dbReference>
<keyword evidence="3" id="KW-1003">Cell membrane</keyword>
<dbReference type="PROSITE" id="PS51257">
    <property type="entry name" value="PROKAR_LIPOPROTEIN"/>
    <property type="match status" value="1"/>
</dbReference>
<name>A0A6A8MFL7_9LACO</name>
<dbReference type="AlphaFoldDB" id="A0A6A8MFL7"/>
<evidence type="ECO:0000256" key="3">
    <source>
        <dbReference type="ARBA" id="ARBA00022475"/>
    </source>
</evidence>
<accession>A0A6A8MFL7</accession>
<evidence type="ECO:0000256" key="5">
    <source>
        <dbReference type="ARBA" id="ARBA00023136"/>
    </source>
</evidence>
<dbReference type="PANTHER" id="PTHR34296:SF2">
    <property type="entry name" value="ABC TRANSPORTER GUANOSINE-BINDING PROTEIN NUPN"/>
    <property type="match status" value="1"/>
</dbReference>
<evidence type="ECO:0000256" key="2">
    <source>
        <dbReference type="ARBA" id="ARBA00008610"/>
    </source>
</evidence>
<dbReference type="InterPro" id="IPR028082">
    <property type="entry name" value="Peripla_BP_I"/>
</dbReference>